<dbReference type="Gene3D" id="2.170.260.10">
    <property type="entry name" value="paz domain"/>
    <property type="match status" value="1"/>
</dbReference>
<dbReference type="AlphaFoldDB" id="A0ABD2PK59"/>
<dbReference type="EMBL" id="JBJKFK010006288">
    <property type="protein sequence ID" value="KAL3307877.1"/>
    <property type="molecule type" value="Genomic_DNA"/>
</dbReference>
<feature type="domain" description="Dicer platform" evidence="1">
    <location>
        <begin position="5"/>
        <end position="106"/>
    </location>
</feature>
<reference evidence="2 3" key="1">
    <citation type="submission" date="2024-11" db="EMBL/GenBank/DDBJ databases">
        <title>Adaptive evolution of stress response genes in parasites aligns with host niche diversity.</title>
        <authorList>
            <person name="Hahn C."/>
            <person name="Resl P."/>
        </authorList>
    </citation>
    <scope>NUCLEOTIDE SEQUENCE [LARGE SCALE GENOMIC DNA]</scope>
    <source>
        <strain evidence="2">EGGRZ-B1_66</strain>
        <tissue evidence="2">Body</tissue>
    </source>
</reference>
<evidence type="ECO:0000259" key="1">
    <source>
        <dbReference type="Pfam" id="PF20931"/>
    </source>
</evidence>
<evidence type="ECO:0000313" key="3">
    <source>
        <dbReference type="Proteomes" id="UP001626550"/>
    </source>
</evidence>
<comment type="caution">
    <text evidence="2">The sequence shown here is derived from an EMBL/GenBank/DDBJ whole genome shotgun (WGS) entry which is preliminary data.</text>
</comment>
<sequence length="201" mass="22964">SESEEIGFGLLSSKPLKNIPAFPVFSRSGEERVTIVEIWSPEVSVEKEGCVPIRTNYELTEDDRAKLEQFHRILFKSVLRLEKEAVLIYDFELAYNSLLVVPINVTELAICWPLVDETIASYDCKMNVCIKPPRFNIQHVSSPGKTPCQAAAKLLGQFDFRDCDFDNSIVMPTYRNLDQVHYYIVAEIRRDLSPMSPFPSQ</sequence>
<dbReference type="Pfam" id="PF20931">
    <property type="entry name" value="Dicer_platform"/>
    <property type="match status" value="1"/>
</dbReference>
<dbReference type="Proteomes" id="UP001626550">
    <property type="component" value="Unassembled WGS sequence"/>
</dbReference>
<gene>
    <name evidence="2" type="primary">DICER1_3</name>
    <name evidence="2" type="ORF">Ciccas_013599</name>
</gene>
<name>A0ABD2PK59_9PLAT</name>
<accession>A0ABD2PK59</accession>
<feature type="non-terminal residue" evidence="2">
    <location>
        <position position="201"/>
    </location>
</feature>
<feature type="non-terminal residue" evidence="2">
    <location>
        <position position="1"/>
    </location>
</feature>
<proteinExistence type="predicted"/>
<evidence type="ECO:0000313" key="2">
    <source>
        <dbReference type="EMBL" id="KAL3307877.1"/>
    </source>
</evidence>
<keyword evidence="3" id="KW-1185">Reference proteome</keyword>
<dbReference type="InterPro" id="IPR048512">
    <property type="entry name" value="Dicer_platform"/>
</dbReference>
<organism evidence="2 3">
    <name type="scientific">Cichlidogyrus casuarinus</name>
    <dbReference type="NCBI Taxonomy" id="1844966"/>
    <lineage>
        <taxon>Eukaryota</taxon>
        <taxon>Metazoa</taxon>
        <taxon>Spiralia</taxon>
        <taxon>Lophotrochozoa</taxon>
        <taxon>Platyhelminthes</taxon>
        <taxon>Monogenea</taxon>
        <taxon>Monopisthocotylea</taxon>
        <taxon>Dactylogyridea</taxon>
        <taxon>Ancyrocephalidae</taxon>
        <taxon>Cichlidogyrus</taxon>
    </lineage>
</organism>
<protein>
    <submittedName>
        <fullName evidence="2">Endoribonuclease Dicer</fullName>
    </submittedName>
</protein>